<organism evidence="9">
    <name type="scientific">Ignisphaera aggregans</name>
    <dbReference type="NCBI Taxonomy" id="334771"/>
    <lineage>
        <taxon>Archaea</taxon>
        <taxon>Thermoproteota</taxon>
        <taxon>Thermoprotei</taxon>
        <taxon>Desulfurococcales</taxon>
        <taxon>Desulfurococcaceae</taxon>
        <taxon>Ignisphaera</taxon>
    </lineage>
</organism>
<gene>
    <name evidence="8" type="primary">tyrS</name>
    <name evidence="9" type="ORF">ENV14_01270</name>
</gene>
<feature type="binding site" evidence="8">
    <location>
        <position position="166"/>
    </location>
    <ligand>
        <name>L-tyrosine</name>
        <dbReference type="ChEBI" id="CHEBI:58315"/>
    </ligand>
</feature>
<evidence type="ECO:0000256" key="6">
    <source>
        <dbReference type="ARBA" id="ARBA00023146"/>
    </source>
</evidence>
<comment type="function">
    <text evidence="8">Catalyzes the attachment of tyrosine to tRNA(Tyr) in a two-step reaction: tyrosine is first activated by ATP to form Tyr-AMP and then transferred to the acceptor end of tRNA(Tyr).</text>
</comment>
<comment type="subunit">
    <text evidence="8">Homodimer.</text>
</comment>
<dbReference type="InterPro" id="IPR014729">
    <property type="entry name" value="Rossmann-like_a/b/a_fold"/>
</dbReference>
<dbReference type="EMBL" id="DTFF01000012">
    <property type="protein sequence ID" value="HGI87019.1"/>
    <property type="molecule type" value="Genomic_DNA"/>
</dbReference>
<dbReference type="InterPro" id="IPR050489">
    <property type="entry name" value="Tyr-tRNA_synthase"/>
</dbReference>
<reference evidence="9" key="1">
    <citation type="journal article" date="2020" name="mSystems">
        <title>Genome- and Community-Level Interaction Insights into Carbon Utilization and Element Cycling Functions of Hydrothermarchaeota in Hydrothermal Sediment.</title>
        <authorList>
            <person name="Zhou Z."/>
            <person name="Liu Y."/>
            <person name="Xu W."/>
            <person name="Pan J."/>
            <person name="Luo Z.H."/>
            <person name="Li M."/>
        </authorList>
    </citation>
    <scope>NUCLEOTIDE SEQUENCE [LARGE SCALE GENOMIC DNA]</scope>
    <source>
        <strain evidence="9">SpSt-732</strain>
    </source>
</reference>
<dbReference type="GO" id="GO:0006437">
    <property type="term" value="P:tyrosyl-tRNA aminoacylation"/>
    <property type="evidence" value="ECO:0007669"/>
    <property type="project" value="UniProtKB-UniRule"/>
</dbReference>
<dbReference type="HAMAP" id="MF_02009">
    <property type="entry name" value="Tyr_tRNA_synth_type4"/>
    <property type="match status" value="1"/>
</dbReference>
<comment type="subcellular location">
    <subcellularLocation>
        <location evidence="8">Cytoplasm</location>
    </subcellularLocation>
</comment>
<feature type="short sequence motif" description="'KMSKS' region" evidence="8">
    <location>
        <begin position="234"/>
        <end position="238"/>
    </location>
</feature>
<dbReference type="PIRSF" id="PIRSF006588">
    <property type="entry name" value="TyrRS_arch_euk"/>
    <property type="match status" value="1"/>
</dbReference>
<dbReference type="SUPFAM" id="SSF52374">
    <property type="entry name" value="Nucleotidylyl transferase"/>
    <property type="match status" value="1"/>
</dbReference>
<accession>A0A7C4BB44</accession>
<dbReference type="InterPro" id="IPR002307">
    <property type="entry name" value="Tyr-tRNA-ligase"/>
</dbReference>
<evidence type="ECO:0000256" key="5">
    <source>
        <dbReference type="ARBA" id="ARBA00022917"/>
    </source>
</evidence>
<evidence type="ECO:0000256" key="2">
    <source>
        <dbReference type="ARBA" id="ARBA00022598"/>
    </source>
</evidence>
<dbReference type="InterPro" id="IPR023617">
    <property type="entry name" value="Tyr-tRNA-ligase_arc/euk-type"/>
</dbReference>
<dbReference type="Pfam" id="PF00579">
    <property type="entry name" value="tRNA-synt_1b"/>
    <property type="match status" value="2"/>
</dbReference>
<feature type="binding site" evidence="8">
    <location>
        <position position="169"/>
    </location>
    <ligand>
        <name>L-tyrosine</name>
        <dbReference type="ChEBI" id="CHEBI:58315"/>
    </ligand>
</feature>
<dbReference type="GO" id="GO:0005737">
    <property type="term" value="C:cytoplasm"/>
    <property type="evidence" value="ECO:0007669"/>
    <property type="project" value="UniProtKB-SubCell"/>
</dbReference>
<keyword evidence="4 8" id="KW-0067">ATP-binding</keyword>
<dbReference type="NCBIfam" id="NF006330">
    <property type="entry name" value="PRK08560.1"/>
    <property type="match status" value="1"/>
</dbReference>
<comment type="catalytic activity">
    <reaction evidence="7 8">
        <text>tRNA(Tyr) + L-tyrosine + ATP = L-tyrosyl-tRNA(Tyr) + AMP + diphosphate + H(+)</text>
        <dbReference type="Rhea" id="RHEA:10220"/>
        <dbReference type="Rhea" id="RHEA-COMP:9706"/>
        <dbReference type="Rhea" id="RHEA-COMP:9707"/>
        <dbReference type="ChEBI" id="CHEBI:15378"/>
        <dbReference type="ChEBI" id="CHEBI:30616"/>
        <dbReference type="ChEBI" id="CHEBI:33019"/>
        <dbReference type="ChEBI" id="CHEBI:58315"/>
        <dbReference type="ChEBI" id="CHEBI:78442"/>
        <dbReference type="ChEBI" id="CHEBI:78536"/>
        <dbReference type="ChEBI" id="CHEBI:456215"/>
        <dbReference type="EC" id="6.1.1.1"/>
    </reaction>
</comment>
<keyword evidence="3 8" id="KW-0547">Nucleotide-binding</keyword>
<sequence length="360" mass="41015">MDVESKLVTVKRNTMEIVTEEELRKAFEDGRKLKGYIGFEPSGVFHIGWLIWAYKFKDLVDVGVEMILFAATWHAWINDKLGGKMELIKAAAKHVVKVLETIGVNMSMVKITYAEELVSNSEYWEKVLRIAKNVSLSRVKRALTIMGRKASEAELDFSKLVYPLMQVADIFQMDLDIALGGMDQRKAHMLARDIAEKLGYKKPIAIHTPLLPSLRGVAKMGASLEIDEYLSEIKMSKSKPEEAIFITDSDEEIMKKVRGAFCPPREVDANPVMALAKYIIFAQGNRRFVVERKPEHGGTIEVYSYDELEKLYRESLIHPLDLKNAVANELIKIVKPIRSVLQAERDLWLELEKVMQSVTR</sequence>
<dbReference type="Gene3D" id="3.40.50.620">
    <property type="entry name" value="HUPs"/>
    <property type="match status" value="1"/>
</dbReference>
<dbReference type="GO" id="GO:0004831">
    <property type="term" value="F:tyrosine-tRNA ligase activity"/>
    <property type="evidence" value="ECO:0007669"/>
    <property type="project" value="UniProtKB-UniRule"/>
</dbReference>
<dbReference type="PANTHER" id="PTHR46264">
    <property type="entry name" value="TYROSINE-TRNA LIGASE"/>
    <property type="match status" value="1"/>
</dbReference>
<evidence type="ECO:0000256" key="8">
    <source>
        <dbReference type="HAMAP-Rule" id="MF_02009"/>
    </source>
</evidence>
<evidence type="ECO:0000313" key="9">
    <source>
        <dbReference type="EMBL" id="HGI87019.1"/>
    </source>
</evidence>
<feature type="binding site" evidence="8">
    <location>
        <position position="237"/>
    </location>
    <ligand>
        <name>ATP</name>
        <dbReference type="ChEBI" id="CHEBI:30616"/>
    </ligand>
</feature>
<dbReference type="PRINTS" id="PR01040">
    <property type="entry name" value="TRNASYNTHTYR"/>
</dbReference>
<dbReference type="InterPro" id="IPR023678">
    <property type="entry name" value="Tyr-tRNA-ligase_4"/>
</dbReference>
<proteinExistence type="inferred from homology"/>
<protein>
    <recommendedName>
        <fullName evidence="8">Tyrosine--tRNA ligase</fullName>
        <ecNumber evidence="8">6.1.1.1</ecNumber>
    </recommendedName>
    <alternativeName>
        <fullName evidence="8">Tyrosyl-tRNA synthetase</fullName>
        <shortName evidence="8">TyrRS</shortName>
    </alternativeName>
</protein>
<keyword evidence="6 8" id="KW-0030">Aminoacyl-tRNA synthetase</keyword>
<comment type="caution">
    <text evidence="9">The sequence shown here is derived from an EMBL/GenBank/DDBJ whole genome shotgun (WGS) entry which is preliminary data.</text>
</comment>
<dbReference type="CDD" id="cd00805">
    <property type="entry name" value="TyrRS_core"/>
    <property type="match status" value="1"/>
</dbReference>
<dbReference type="GO" id="GO:0005524">
    <property type="term" value="F:ATP binding"/>
    <property type="evidence" value="ECO:0007669"/>
    <property type="project" value="UniProtKB-UniRule"/>
</dbReference>
<feature type="binding site" evidence="8">
    <location>
        <position position="36"/>
    </location>
    <ligand>
        <name>L-tyrosine</name>
        <dbReference type="ChEBI" id="CHEBI:58315"/>
    </ligand>
</feature>
<evidence type="ECO:0000256" key="4">
    <source>
        <dbReference type="ARBA" id="ARBA00022840"/>
    </source>
</evidence>
<keyword evidence="2 8" id="KW-0436">Ligase</keyword>
<evidence type="ECO:0000256" key="1">
    <source>
        <dbReference type="ARBA" id="ARBA00022490"/>
    </source>
</evidence>
<comment type="similarity">
    <text evidence="8">Belongs to the class-I aminoacyl-tRNA synthetase family. TyrS type 4 subfamily.</text>
</comment>
<keyword evidence="1 8" id="KW-0963">Cytoplasm</keyword>
<dbReference type="AlphaFoldDB" id="A0A7C4BB44"/>
<dbReference type="Gene3D" id="1.10.240.10">
    <property type="entry name" value="Tyrosyl-Transfer RNA Synthetase"/>
    <property type="match status" value="1"/>
</dbReference>
<keyword evidence="5 8" id="KW-0648">Protein biosynthesis</keyword>
<dbReference type="PANTHER" id="PTHR46264:SF4">
    <property type="entry name" value="TYROSINE--TRNA LIGASE, CYTOPLASMIC"/>
    <property type="match status" value="1"/>
</dbReference>
<evidence type="ECO:0000256" key="3">
    <source>
        <dbReference type="ARBA" id="ARBA00022741"/>
    </source>
</evidence>
<dbReference type="InterPro" id="IPR002305">
    <property type="entry name" value="aa-tRNA-synth_Ic"/>
</dbReference>
<name>A0A7C4BB44_9CREN</name>
<feature type="binding site" evidence="8">
    <location>
        <position position="184"/>
    </location>
    <ligand>
        <name>L-tyrosine</name>
        <dbReference type="ChEBI" id="CHEBI:58315"/>
    </ligand>
</feature>
<feature type="binding site" evidence="8">
    <location>
        <position position="162"/>
    </location>
    <ligand>
        <name>L-tyrosine</name>
        <dbReference type="ChEBI" id="CHEBI:58315"/>
    </ligand>
</feature>
<dbReference type="NCBIfam" id="TIGR00234">
    <property type="entry name" value="tyrS"/>
    <property type="match status" value="1"/>
</dbReference>
<evidence type="ECO:0000256" key="7">
    <source>
        <dbReference type="ARBA" id="ARBA00048248"/>
    </source>
</evidence>
<dbReference type="EC" id="6.1.1.1" evidence="8"/>